<protein>
    <recommendedName>
        <fullName evidence="2">PPM-type phosphatase domain-containing protein</fullName>
    </recommendedName>
</protein>
<dbReference type="InterPro" id="IPR001932">
    <property type="entry name" value="PPM-type_phosphatase-like_dom"/>
</dbReference>
<dbReference type="InterPro" id="IPR036457">
    <property type="entry name" value="PPM-type-like_dom_sf"/>
</dbReference>
<reference evidence="3 4" key="1">
    <citation type="submission" date="2018-03" db="EMBL/GenBank/DDBJ databases">
        <title>Genome sequence of the symbiotic type strain Mesorhizobium helmanticense CSLC115NT isolated from Lotus corniculatus nodules.</title>
        <authorList>
            <person name="Sannazzaro A.I."/>
            <person name="Torres Tejerizo G.A."/>
            <person name="Dip D."/>
            <person name="Caballero M."/>
            <person name="Pistorio M."/>
            <person name="Estrella M.J."/>
        </authorList>
    </citation>
    <scope>NUCLEOTIDE SEQUENCE [LARGE SCALE GENOMIC DNA]</scope>
    <source>
        <strain evidence="3 4">CSLC115N</strain>
    </source>
</reference>
<dbReference type="Pfam" id="PF13672">
    <property type="entry name" value="PP2C_2"/>
    <property type="match status" value="1"/>
</dbReference>
<dbReference type="SMART" id="SM00331">
    <property type="entry name" value="PP2C_SIG"/>
    <property type="match status" value="1"/>
</dbReference>
<dbReference type="AlphaFoldDB" id="A0A2T4IST7"/>
<feature type="region of interest" description="Disordered" evidence="1">
    <location>
        <begin position="325"/>
        <end position="389"/>
    </location>
</feature>
<feature type="domain" description="PPM-type phosphatase" evidence="2">
    <location>
        <begin position="63"/>
        <end position="294"/>
    </location>
</feature>
<comment type="caution">
    <text evidence="3">The sequence shown here is derived from an EMBL/GenBank/DDBJ whole genome shotgun (WGS) entry which is preliminary data.</text>
</comment>
<sequence length="389" mass="42066">MSNLLRQIKHLRIALNQDRDCPNVRELGLRQTHGEHVNSELEDRIEYFMSKQAVGRSTQVNDGIGVGSSKGPVREENQDRAAVAYIVKPSGEALLIALICDGMGGMKEGGAAAGCAAGTFLARLAVPSGAPIGSQILGAVNAANAEVHRRFRGDGGTTLTALVIKGSGEAWVTHVGDSRLYVSRSDRSLDLLTRDDTIGGQLNQITDANEDNLDNRLLQFVGIGKTIEPHIFPVSDALNSTFIITSDGAHSIGKKSLERISRNSRSPGELARKITYVAEAMGVEDNSSAVVIYANDFSPSPRFARGTELTLWSPSERLEMWLASPREVDQPSQEESQPTGQPVAKTKKAARSPRKTNKQAGGNKGRVSENEIEKPQLNIEFNSKSKKQE</sequence>
<dbReference type="SMART" id="SM00332">
    <property type="entry name" value="PP2Cc"/>
    <property type="match status" value="1"/>
</dbReference>
<evidence type="ECO:0000313" key="3">
    <source>
        <dbReference type="EMBL" id="PTE08711.1"/>
    </source>
</evidence>
<evidence type="ECO:0000256" key="1">
    <source>
        <dbReference type="SAM" id="MobiDB-lite"/>
    </source>
</evidence>
<proteinExistence type="predicted"/>
<keyword evidence="4" id="KW-1185">Reference proteome</keyword>
<accession>A0A2T4IST7</accession>
<dbReference type="PROSITE" id="PS51746">
    <property type="entry name" value="PPM_2"/>
    <property type="match status" value="1"/>
</dbReference>
<dbReference type="SUPFAM" id="SSF81606">
    <property type="entry name" value="PP2C-like"/>
    <property type="match status" value="1"/>
</dbReference>
<feature type="compositionally biased region" description="Polar residues" evidence="1">
    <location>
        <begin position="330"/>
        <end position="340"/>
    </location>
</feature>
<feature type="compositionally biased region" description="Basic residues" evidence="1">
    <location>
        <begin position="345"/>
        <end position="357"/>
    </location>
</feature>
<organism evidence="3 4">
    <name type="scientific">Mesorhizobium helmanticense</name>
    <dbReference type="NCBI Taxonomy" id="1776423"/>
    <lineage>
        <taxon>Bacteria</taxon>
        <taxon>Pseudomonadati</taxon>
        <taxon>Pseudomonadota</taxon>
        <taxon>Alphaproteobacteria</taxon>
        <taxon>Hyphomicrobiales</taxon>
        <taxon>Phyllobacteriaceae</taxon>
        <taxon>Mesorhizobium</taxon>
    </lineage>
</organism>
<evidence type="ECO:0000313" key="4">
    <source>
        <dbReference type="Proteomes" id="UP000240259"/>
    </source>
</evidence>
<gene>
    <name evidence="3" type="ORF">C9427_19810</name>
</gene>
<dbReference type="Gene3D" id="3.60.40.10">
    <property type="entry name" value="PPM-type phosphatase domain"/>
    <property type="match status" value="1"/>
</dbReference>
<evidence type="ECO:0000259" key="2">
    <source>
        <dbReference type="PROSITE" id="PS51746"/>
    </source>
</evidence>
<name>A0A2T4IST7_9HYPH</name>
<dbReference type="Proteomes" id="UP000240259">
    <property type="component" value="Unassembled WGS sequence"/>
</dbReference>
<dbReference type="EMBL" id="PZJX01000037">
    <property type="protein sequence ID" value="PTE08711.1"/>
    <property type="molecule type" value="Genomic_DNA"/>
</dbReference>